<accession>A0AAV4IVI2</accession>
<evidence type="ECO:0000256" key="1">
    <source>
        <dbReference type="SAM" id="MobiDB-lite"/>
    </source>
</evidence>
<name>A0AAV4IVI2_9GAST</name>
<gene>
    <name evidence="2" type="ORF">ElyMa_004883300</name>
</gene>
<evidence type="ECO:0000313" key="2">
    <source>
        <dbReference type="EMBL" id="GFS13403.1"/>
    </source>
</evidence>
<keyword evidence="3" id="KW-1185">Reference proteome</keyword>
<protein>
    <submittedName>
        <fullName evidence="2">Uncharacterized protein</fullName>
    </submittedName>
</protein>
<feature type="region of interest" description="Disordered" evidence="1">
    <location>
        <begin position="1"/>
        <end position="37"/>
    </location>
</feature>
<reference evidence="2 3" key="1">
    <citation type="journal article" date="2021" name="Elife">
        <title>Chloroplast acquisition without the gene transfer in kleptoplastic sea slugs, Plakobranchus ocellatus.</title>
        <authorList>
            <person name="Maeda T."/>
            <person name="Takahashi S."/>
            <person name="Yoshida T."/>
            <person name="Shimamura S."/>
            <person name="Takaki Y."/>
            <person name="Nagai Y."/>
            <person name="Toyoda A."/>
            <person name="Suzuki Y."/>
            <person name="Arimoto A."/>
            <person name="Ishii H."/>
            <person name="Satoh N."/>
            <person name="Nishiyama T."/>
            <person name="Hasebe M."/>
            <person name="Maruyama T."/>
            <person name="Minagawa J."/>
            <person name="Obokata J."/>
            <person name="Shigenobu S."/>
        </authorList>
    </citation>
    <scope>NUCLEOTIDE SEQUENCE [LARGE SCALE GENOMIC DNA]</scope>
</reference>
<dbReference type="Proteomes" id="UP000762676">
    <property type="component" value="Unassembled WGS sequence"/>
</dbReference>
<organism evidence="2 3">
    <name type="scientific">Elysia marginata</name>
    <dbReference type="NCBI Taxonomy" id="1093978"/>
    <lineage>
        <taxon>Eukaryota</taxon>
        <taxon>Metazoa</taxon>
        <taxon>Spiralia</taxon>
        <taxon>Lophotrochozoa</taxon>
        <taxon>Mollusca</taxon>
        <taxon>Gastropoda</taxon>
        <taxon>Heterobranchia</taxon>
        <taxon>Euthyneura</taxon>
        <taxon>Panpulmonata</taxon>
        <taxon>Sacoglossa</taxon>
        <taxon>Placobranchoidea</taxon>
        <taxon>Plakobranchidae</taxon>
        <taxon>Elysia</taxon>
    </lineage>
</organism>
<comment type="caution">
    <text evidence="2">The sequence shown here is derived from an EMBL/GenBank/DDBJ whole genome shotgun (WGS) entry which is preliminary data.</text>
</comment>
<dbReference type="EMBL" id="BMAT01009769">
    <property type="protein sequence ID" value="GFS13403.1"/>
    <property type="molecule type" value="Genomic_DNA"/>
</dbReference>
<proteinExistence type="predicted"/>
<sequence>MITDDDDDDAYGDDDANGDDDDDANDDDRYDDDDDDYDRCAEARNGFASLRGQFLENIRLFRMMNILQCAKENHLPLSHWRAGVILAESSGLSDVFEWWW</sequence>
<evidence type="ECO:0000313" key="3">
    <source>
        <dbReference type="Proteomes" id="UP000762676"/>
    </source>
</evidence>
<dbReference type="AlphaFoldDB" id="A0AAV4IVI2"/>